<evidence type="ECO:0000313" key="2">
    <source>
        <dbReference type="Proteomes" id="UP001341281"/>
    </source>
</evidence>
<dbReference type="Proteomes" id="UP001341281">
    <property type="component" value="Chromosome 03"/>
</dbReference>
<reference evidence="1 2" key="1">
    <citation type="submission" date="2024-02" db="EMBL/GenBank/DDBJ databases">
        <title>High-quality chromosome-scale genome assembly of Pensacola bahiagrass (Paspalum notatum Flugge var. saurae).</title>
        <authorList>
            <person name="Vega J.M."/>
            <person name="Podio M."/>
            <person name="Orjuela J."/>
            <person name="Siena L.A."/>
            <person name="Pessino S.C."/>
            <person name="Combes M.C."/>
            <person name="Mariac C."/>
            <person name="Albertini E."/>
            <person name="Pupilli F."/>
            <person name="Ortiz J.P.A."/>
            <person name="Leblanc O."/>
        </authorList>
    </citation>
    <scope>NUCLEOTIDE SEQUENCE [LARGE SCALE GENOMIC DNA]</scope>
    <source>
        <strain evidence="1">R1</strain>
        <tissue evidence="1">Leaf</tissue>
    </source>
</reference>
<gene>
    <name evidence="1" type="ORF">U9M48_011618</name>
</gene>
<name>A0AAQ3SXF0_PASNO</name>
<dbReference type="InterPro" id="IPR010410">
    <property type="entry name" value="DUF1005"/>
</dbReference>
<evidence type="ECO:0000313" key="1">
    <source>
        <dbReference type="EMBL" id="WVZ61802.1"/>
    </source>
</evidence>
<sequence length="174" mass="18207">MVTPFAASPGTDRVGRSSPGAWLLLRPRPADGAWTPWGRLECWRDDRGDLLAYRFHHLVGAGVCVAESAVSAARGGRFAIDLTGASADEAALFGAGGGGFVMAADVQGEGRRRRASRPSVEVGVAHVGCAEDAAAFVALAAAVDLSVDACRLFSSCRLLRREVSWRGGGGLIRR</sequence>
<proteinExistence type="predicted"/>
<protein>
    <submittedName>
        <fullName evidence="1">Uncharacterized protein</fullName>
    </submittedName>
</protein>
<accession>A0AAQ3SXF0</accession>
<dbReference type="AlphaFoldDB" id="A0AAQ3SXF0"/>
<keyword evidence="2" id="KW-1185">Reference proteome</keyword>
<dbReference type="PANTHER" id="PTHR31317">
    <property type="entry name" value="OS08G0163500 PROTEIN"/>
    <property type="match status" value="1"/>
</dbReference>
<dbReference type="EMBL" id="CP144747">
    <property type="protein sequence ID" value="WVZ61802.1"/>
    <property type="molecule type" value="Genomic_DNA"/>
</dbReference>
<dbReference type="PANTHER" id="PTHR31317:SF3">
    <property type="entry name" value="OS07G0133500 PROTEIN"/>
    <property type="match status" value="1"/>
</dbReference>
<dbReference type="Pfam" id="PF06219">
    <property type="entry name" value="DUF1005"/>
    <property type="match status" value="1"/>
</dbReference>
<organism evidence="1 2">
    <name type="scientific">Paspalum notatum var. saurae</name>
    <dbReference type="NCBI Taxonomy" id="547442"/>
    <lineage>
        <taxon>Eukaryota</taxon>
        <taxon>Viridiplantae</taxon>
        <taxon>Streptophyta</taxon>
        <taxon>Embryophyta</taxon>
        <taxon>Tracheophyta</taxon>
        <taxon>Spermatophyta</taxon>
        <taxon>Magnoliopsida</taxon>
        <taxon>Liliopsida</taxon>
        <taxon>Poales</taxon>
        <taxon>Poaceae</taxon>
        <taxon>PACMAD clade</taxon>
        <taxon>Panicoideae</taxon>
        <taxon>Andropogonodae</taxon>
        <taxon>Paspaleae</taxon>
        <taxon>Paspalinae</taxon>
        <taxon>Paspalum</taxon>
    </lineage>
</organism>